<evidence type="ECO:0000313" key="2">
    <source>
        <dbReference type="Proteomes" id="UP000799428"/>
    </source>
</evidence>
<accession>A0A6G1KTH4</accession>
<reference evidence="1" key="1">
    <citation type="journal article" date="2020" name="Stud. Mycol.">
        <title>101 Dothideomycetes genomes: a test case for predicting lifestyles and emergence of pathogens.</title>
        <authorList>
            <person name="Haridas S."/>
            <person name="Albert R."/>
            <person name="Binder M."/>
            <person name="Bloem J."/>
            <person name="Labutti K."/>
            <person name="Salamov A."/>
            <person name="Andreopoulos B."/>
            <person name="Baker S."/>
            <person name="Barry K."/>
            <person name="Bills G."/>
            <person name="Bluhm B."/>
            <person name="Cannon C."/>
            <person name="Castanera R."/>
            <person name="Culley D."/>
            <person name="Daum C."/>
            <person name="Ezra D."/>
            <person name="Gonzalez J."/>
            <person name="Henrissat B."/>
            <person name="Kuo A."/>
            <person name="Liang C."/>
            <person name="Lipzen A."/>
            <person name="Lutzoni F."/>
            <person name="Magnuson J."/>
            <person name="Mondo S."/>
            <person name="Nolan M."/>
            <person name="Ohm R."/>
            <person name="Pangilinan J."/>
            <person name="Park H.-J."/>
            <person name="Ramirez L."/>
            <person name="Alfaro M."/>
            <person name="Sun H."/>
            <person name="Tritt A."/>
            <person name="Yoshinaga Y."/>
            <person name="Zwiers L.-H."/>
            <person name="Turgeon B."/>
            <person name="Goodwin S."/>
            <person name="Spatafora J."/>
            <person name="Crous P."/>
            <person name="Grigoriev I."/>
        </authorList>
    </citation>
    <scope>NUCLEOTIDE SEQUENCE</scope>
    <source>
        <strain evidence="1">CBS 279.74</strain>
    </source>
</reference>
<proteinExistence type="predicted"/>
<sequence>MTTPWAGALLTCRSTIASPASPNDNILTASLFGLIIYQHGSDNALHCTALHCTASHTYKPLTTQDIRQHLTHPRPSVSLALSKVTGPRYLTATTISLSPKYRGCVVSMQ</sequence>
<keyword evidence="2" id="KW-1185">Reference proteome</keyword>
<gene>
    <name evidence="1" type="ORF">K504DRAFT_457839</name>
</gene>
<organism evidence="1 2">
    <name type="scientific">Pleomassaria siparia CBS 279.74</name>
    <dbReference type="NCBI Taxonomy" id="1314801"/>
    <lineage>
        <taxon>Eukaryota</taxon>
        <taxon>Fungi</taxon>
        <taxon>Dikarya</taxon>
        <taxon>Ascomycota</taxon>
        <taxon>Pezizomycotina</taxon>
        <taxon>Dothideomycetes</taxon>
        <taxon>Pleosporomycetidae</taxon>
        <taxon>Pleosporales</taxon>
        <taxon>Pleomassariaceae</taxon>
        <taxon>Pleomassaria</taxon>
    </lineage>
</organism>
<evidence type="ECO:0000313" key="1">
    <source>
        <dbReference type="EMBL" id="KAF2715691.1"/>
    </source>
</evidence>
<dbReference type="EMBL" id="MU005764">
    <property type="protein sequence ID" value="KAF2715691.1"/>
    <property type="molecule type" value="Genomic_DNA"/>
</dbReference>
<dbReference type="AlphaFoldDB" id="A0A6G1KTH4"/>
<protein>
    <submittedName>
        <fullName evidence="1">Uncharacterized protein</fullName>
    </submittedName>
</protein>
<dbReference type="Proteomes" id="UP000799428">
    <property type="component" value="Unassembled WGS sequence"/>
</dbReference>
<name>A0A6G1KTH4_9PLEO</name>